<keyword evidence="4" id="KW-0472">Membrane</keyword>
<name>A0A4Q0SU85_9BRAD</name>
<protein>
    <submittedName>
        <fullName evidence="6">ABC transporter substrate-binding protein</fullName>
    </submittedName>
</protein>
<keyword evidence="4" id="KW-0812">Transmembrane</keyword>
<dbReference type="Pfam" id="PF00496">
    <property type="entry name" value="SBP_bac_5"/>
    <property type="match status" value="1"/>
</dbReference>
<dbReference type="EMBL" id="LBJM01000006">
    <property type="protein sequence ID" value="RXH42338.1"/>
    <property type="molecule type" value="Genomic_DNA"/>
</dbReference>
<proteinExistence type="inferred from homology"/>
<accession>A0A4Q0SU85</accession>
<dbReference type="PANTHER" id="PTHR30290:SF38">
    <property type="entry name" value="D,D-DIPEPTIDE-BINDING PERIPLASMIC PROTEIN DDPA-RELATED"/>
    <property type="match status" value="1"/>
</dbReference>
<dbReference type="RefSeq" id="WP_128943477.1">
    <property type="nucleotide sequence ID" value="NZ_LBJM01000006.1"/>
</dbReference>
<comment type="similarity">
    <text evidence="2">Belongs to the bacterial solute-binding protein 5 family.</text>
</comment>
<dbReference type="PANTHER" id="PTHR30290">
    <property type="entry name" value="PERIPLASMIC BINDING COMPONENT OF ABC TRANSPORTER"/>
    <property type="match status" value="1"/>
</dbReference>
<feature type="transmembrane region" description="Helical" evidence="4">
    <location>
        <begin position="20"/>
        <end position="44"/>
    </location>
</feature>
<comment type="caution">
    <text evidence="6">The sequence shown here is derived from an EMBL/GenBank/DDBJ whole genome shotgun (WGS) entry which is preliminary data.</text>
</comment>
<keyword evidence="4" id="KW-1133">Transmembrane helix</keyword>
<dbReference type="Gene3D" id="3.10.105.10">
    <property type="entry name" value="Dipeptide-binding Protein, Domain 3"/>
    <property type="match status" value="1"/>
</dbReference>
<comment type="subcellular location">
    <subcellularLocation>
        <location evidence="1">Periplasm</location>
    </subcellularLocation>
</comment>
<feature type="domain" description="Solute-binding protein family 5" evidence="5">
    <location>
        <begin position="98"/>
        <end position="435"/>
    </location>
</feature>
<dbReference type="InterPro" id="IPR030678">
    <property type="entry name" value="Peptide/Ni-bd"/>
</dbReference>
<dbReference type="Proteomes" id="UP000290565">
    <property type="component" value="Unassembled WGS sequence"/>
</dbReference>
<dbReference type="GO" id="GO:1904680">
    <property type="term" value="F:peptide transmembrane transporter activity"/>
    <property type="evidence" value="ECO:0007669"/>
    <property type="project" value="TreeGrafter"/>
</dbReference>
<evidence type="ECO:0000259" key="5">
    <source>
        <dbReference type="Pfam" id="PF00496"/>
    </source>
</evidence>
<dbReference type="GO" id="GO:0015833">
    <property type="term" value="P:peptide transport"/>
    <property type="evidence" value="ECO:0007669"/>
    <property type="project" value="TreeGrafter"/>
</dbReference>
<dbReference type="InterPro" id="IPR000914">
    <property type="entry name" value="SBP_5_dom"/>
</dbReference>
<gene>
    <name evidence="6" type="ORF">XH94_03000</name>
</gene>
<reference evidence="6 7" key="1">
    <citation type="submission" date="2015-04" db="EMBL/GenBank/DDBJ databases">
        <title>Comparative genomics of rhizobia nodulating Arachis hypogaea in China.</title>
        <authorList>
            <person name="Li Y."/>
        </authorList>
    </citation>
    <scope>NUCLEOTIDE SEQUENCE [LARGE SCALE GENOMIC DNA]</scope>
    <source>
        <strain evidence="6 7">CCBAU 51787</strain>
    </source>
</reference>
<dbReference type="CDD" id="cd08503">
    <property type="entry name" value="PBP2_NikA_DppA_OppA_like_17"/>
    <property type="match status" value="1"/>
</dbReference>
<dbReference type="InterPro" id="IPR039424">
    <property type="entry name" value="SBP_5"/>
</dbReference>
<dbReference type="PIRSF" id="PIRSF002741">
    <property type="entry name" value="MppA"/>
    <property type="match status" value="1"/>
</dbReference>
<evidence type="ECO:0000313" key="6">
    <source>
        <dbReference type="EMBL" id="RXH42338.1"/>
    </source>
</evidence>
<dbReference type="GO" id="GO:0043190">
    <property type="term" value="C:ATP-binding cassette (ABC) transporter complex"/>
    <property type="evidence" value="ECO:0007669"/>
    <property type="project" value="InterPro"/>
</dbReference>
<evidence type="ECO:0000256" key="1">
    <source>
        <dbReference type="ARBA" id="ARBA00004418"/>
    </source>
</evidence>
<dbReference type="Gene3D" id="3.90.76.10">
    <property type="entry name" value="Dipeptide-binding Protein, Domain 1"/>
    <property type="match status" value="1"/>
</dbReference>
<evidence type="ECO:0000313" key="7">
    <source>
        <dbReference type="Proteomes" id="UP000290565"/>
    </source>
</evidence>
<keyword evidence="3" id="KW-0732">Signal</keyword>
<organism evidence="6 7">
    <name type="scientific">Bradyrhizobium zhanjiangense</name>
    <dbReference type="NCBI Taxonomy" id="1325107"/>
    <lineage>
        <taxon>Bacteria</taxon>
        <taxon>Pseudomonadati</taxon>
        <taxon>Pseudomonadota</taxon>
        <taxon>Alphaproteobacteria</taxon>
        <taxon>Hyphomicrobiales</taxon>
        <taxon>Nitrobacteraceae</taxon>
        <taxon>Bradyrhizobium</taxon>
    </lineage>
</organism>
<dbReference type="Gene3D" id="3.40.190.10">
    <property type="entry name" value="Periplasmic binding protein-like II"/>
    <property type="match status" value="1"/>
</dbReference>
<dbReference type="GO" id="GO:0030288">
    <property type="term" value="C:outer membrane-bounded periplasmic space"/>
    <property type="evidence" value="ECO:0007669"/>
    <property type="project" value="UniProtKB-ARBA"/>
</dbReference>
<sequence>MSDVGFGGEALRRGMSRREVSNLLIGAGMSAAAAGTFAISAGIAHAQTPRRGGRIKVAHSQSSTAETLDPARAMNSSDNVRLFMFYNGLTRFNEEHTIELDLAEEVTPSQRATIWNIKLRRDVRFHDGAPLSSADVVYSLRRHKDPAVGSGGRSLVTAIEEITATGPHDVRIILSGPNYELPAILSIWHFLIVKDGATDFRTANGTGPYKCQEFQPGGRTIAVRNSEYFRPGKPYLDEIEFFGITDESARVNALLAGNVQLINSISQRSARRIVTASNLSLFETKCGAYQDLVIRLDQAPGSNPDFVLAVKHLFNREQIARAVYRNFAIVANDQPIGPTSPFYDPALPQRPFDLNKAGFHLQRSGFANQTFPIVISPAARNSEEIALLLQQSGREIGLNFQLQRVPADGYWSNYYMKRPIFFSSVPPKATPDIAFTTFFQSRAPWNESAWRNERFDALLLEARAEADTSKRGQVYREMQSLIHDGSGVCIPVFASYLDAHDSNLKGLLPIPVGGMMADSFAEHVWLDR</sequence>
<dbReference type="SUPFAM" id="SSF53850">
    <property type="entry name" value="Periplasmic binding protein-like II"/>
    <property type="match status" value="1"/>
</dbReference>
<dbReference type="AlphaFoldDB" id="A0A4Q0SU85"/>
<evidence type="ECO:0000256" key="4">
    <source>
        <dbReference type="SAM" id="Phobius"/>
    </source>
</evidence>
<evidence type="ECO:0000256" key="3">
    <source>
        <dbReference type="ARBA" id="ARBA00022729"/>
    </source>
</evidence>
<evidence type="ECO:0000256" key="2">
    <source>
        <dbReference type="ARBA" id="ARBA00005695"/>
    </source>
</evidence>